<dbReference type="Gene3D" id="3.20.20.150">
    <property type="entry name" value="Divalent-metal-dependent TIM barrel enzymes"/>
    <property type="match status" value="1"/>
</dbReference>
<protein>
    <submittedName>
        <fullName evidence="2">Sugar phosphate isomerase</fullName>
    </submittedName>
</protein>
<reference evidence="2 3" key="1">
    <citation type="submission" date="2018-11" db="EMBL/GenBank/DDBJ databases">
        <title>Complete genome sequence of Paenibacillus baekrokdamisoli strain KCTC 33723.</title>
        <authorList>
            <person name="Kang S.W."/>
            <person name="Lee K.C."/>
            <person name="Kim K.K."/>
            <person name="Kim J.S."/>
            <person name="Kim D.S."/>
            <person name="Ko S.H."/>
            <person name="Yang S.H."/>
            <person name="Lee J.S."/>
        </authorList>
    </citation>
    <scope>NUCLEOTIDE SEQUENCE [LARGE SCALE GENOMIC DNA]</scope>
    <source>
        <strain evidence="2 3">KCTC 33723</strain>
    </source>
</reference>
<dbReference type="PANTHER" id="PTHR12110">
    <property type="entry name" value="HYDROXYPYRUVATE ISOMERASE"/>
    <property type="match status" value="1"/>
</dbReference>
<dbReference type="InterPro" id="IPR050312">
    <property type="entry name" value="IolE/XylAMocC-like"/>
</dbReference>
<feature type="domain" description="Xylose isomerase-like TIM barrel" evidence="1">
    <location>
        <begin position="21"/>
        <end position="250"/>
    </location>
</feature>
<dbReference type="RefSeq" id="WP_164522706.1">
    <property type="nucleotide sequence ID" value="NZ_AP019308.1"/>
</dbReference>
<dbReference type="AlphaFoldDB" id="A0A3G9JA32"/>
<evidence type="ECO:0000259" key="1">
    <source>
        <dbReference type="Pfam" id="PF01261"/>
    </source>
</evidence>
<dbReference type="InterPro" id="IPR013022">
    <property type="entry name" value="Xyl_isomerase-like_TIM-brl"/>
</dbReference>
<keyword evidence="2" id="KW-0413">Isomerase</keyword>
<dbReference type="GO" id="GO:0016853">
    <property type="term" value="F:isomerase activity"/>
    <property type="evidence" value="ECO:0007669"/>
    <property type="project" value="UniProtKB-KW"/>
</dbReference>
<dbReference type="SUPFAM" id="SSF51658">
    <property type="entry name" value="Xylose isomerase-like"/>
    <property type="match status" value="1"/>
</dbReference>
<dbReference type="InterPro" id="IPR036237">
    <property type="entry name" value="Xyl_isomerase-like_sf"/>
</dbReference>
<name>A0A3G9JA32_9BACL</name>
<dbReference type="Proteomes" id="UP000275368">
    <property type="component" value="Chromosome"/>
</dbReference>
<dbReference type="Pfam" id="PF01261">
    <property type="entry name" value="AP_endonuc_2"/>
    <property type="match status" value="1"/>
</dbReference>
<keyword evidence="3" id="KW-1185">Reference proteome</keyword>
<sequence>MKRLAFSTLPCEGWSLDEMIAIAKECGFSGIELREGDTWGISNKLTADERKAVLWKFQDACIAITNIGSNVCFTGKEGDVEQFDILQKAVVLAHDLKADGVRIFLGYFNMRRDNTVPAIPYAEIVNRIQQSCDYAVSYGVQIWIETHNEFATGRSLRKLLDDVDRPNCAVIYDIIHPLEEGETPAETIALLGSQCVHVHVKDGVPFDDPLELSWKYTRVGEGKVPIASIVEQLEQAGYSGSYSLEWETKWRKELQIPGMEPAVIFPLYVKWMRRLLQTYTN</sequence>
<evidence type="ECO:0000313" key="2">
    <source>
        <dbReference type="EMBL" id="BBH20134.1"/>
    </source>
</evidence>
<dbReference type="EMBL" id="AP019308">
    <property type="protein sequence ID" value="BBH20134.1"/>
    <property type="molecule type" value="Genomic_DNA"/>
</dbReference>
<gene>
    <name evidence="2" type="ORF">Back11_14790</name>
</gene>
<organism evidence="2 3">
    <name type="scientific">Paenibacillus baekrokdamisoli</name>
    <dbReference type="NCBI Taxonomy" id="1712516"/>
    <lineage>
        <taxon>Bacteria</taxon>
        <taxon>Bacillati</taxon>
        <taxon>Bacillota</taxon>
        <taxon>Bacilli</taxon>
        <taxon>Bacillales</taxon>
        <taxon>Paenibacillaceae</taxon>
        <taxon>Paenibacillus</taxon>
    </lineage>
</organism>
<accession>A0A3G9JA32</accession>
<dbReference type="KEGG" id="pbk:Back11_14790"/>
<evidence type="ECO:0000313" key="3">
    <source>
        <dbReference type="Proteomes" id="UP000275368"/>
    </source>
</evidence>
<proteinExistence type="predicted"/>